<keyword evidence="2" id="KW-0812">Transmembrane</keyword>
<feature type="region of interest" description="Disordered" evidence="1">
    <location>
        <begin position="200"/>
        <end position="221"/>
    </location>
</feature>
<evidence type="ECO:0000313" key="3">
    <source>
        <dbReference type="EMBL" id="KAG9390559.1"/>
    </source>
</evidence>
<evidence type="ECO:0000256" key="2">
    <source>
        <dbReference type="SAM" id="Phobius"/>
    </source>
</evidence>
<keyword evidence="4" id="KW-1185">Reference proteome</keyword>
<feature type="region of interest" description="Disordered" evidence="1">
    <location>
        <begin position="353"/>
        <end position="408"/>
    </location>
</feature>
<comment type="caution">
    <text evidence="3">The sequence shown here is derived from an EMBL/GenBank/DDBJ whole genome shotgun (WGS) entry which is preliminary data.</text>
</comment>
<reference evidence="3" key="1">
    <citation type="submission" date="2021-05" db="EMBL/GenBank/DDBJ databases">
        <title>A free-living protist that lacks canonical eukaryotic 1 DNA replication and segregation systems.</title>
        <authorList>
            <person name="Salas-Leiva D.E."/>
            <person name="Tromer E.C."/>
            <person name="Curtis B.A."/>
            <person name="Jerlstrom-Hultqvist J."/>
            <person name="Kolisko M."/>
            <person name="Yi Z."/>
            <person name="Salas-Leiva J.S."/>
            <person name="Gallot-Lavallee L."/>
            <person name="Kops G.J.P.L."/>
            <person name="Archibald J.M."/>
            <person name="Simpson A.G.B."/>
            <person name="Roger A.J."/>
        </authorList>
    </citation>
    <scope>NUCLEOTIDE SEQUENCE</scope>
    <source>
        <strain evidence="3">BICM</strain>
    </source>
</reference>
<feature type="transmembrane region" description="Helical" evidence="2">
    <location>
        <begin position="281"/>
        <end position="301"/>
    </location>
</feature>
<dbReference type="Proteomes" id="UP000717585">
    <property type="component" value="Unassembled WGS sequence"/>
</dbReference>
<name>A0A8J6AYS9_9EUKA</name>
<keyword evidence="2" id="KW-0472">Membrane</keyword>
<feature type="compositionally biased region" description="Acidic residues" evidence="1">
    <location>
        <begin position="398"/>
        <end position="408"/>
    </location>
</feature>
<evidence type="ECO:0000256" key="1">
    <source>
        <dbReference type="SAM" id="MobiDB-lite"/>
    </source>
</evidence>
<keyword evidence="2" id="KW-1133">Transmembrane helix</keyword>
<sequence>MKVVVSHPDHNRADVFELDEIADDITIEALRELVTQRFNDENVFDENITDYHMLYGGCILFGSNKTLRSFGFTDGDRIATAPRFSPASPPPRSPTRDPALSLARDGVRVRHPIPATPPHASRRTSQVDEITTSGSTMSMTGHRTLPANVLRHPMATAARPHAVTPADPSHAREYGEWLDHQRVLFNQAAFDYMRSIRASRRRREAQTRSAPAPRGSRIGMVPSGHQTGTQIYLRMTDRPVSVEVGVAHRRLRGQSVVLRVPLRVVAVVIILELLFAASPAAMFMLLSAFFIYLTFFAIYAVDSSGAHNIASAIWSRIPFRLSQTSLLGSFVLSLFPGWSFVANAASIADEAARATMTEGQAPQQELPAETSGEPEAGTGDGTHPGPDEGESTPAADDVVGDDGAVEEE</sequence>
<accession>A0A8J6AYS9</accession>
<proteinExistence type="predicted"/>
<feature type="transmembrane region" description="Helical" evidence="2">
    <location>
        <begin position="256"/>
        <end position="275"/>
    </location>
</feature>
<dbReference type="InterPro" id="IPR029071">
    <property type="entry name" value="Ubiquitin-like_domsf"/>
</dbReference>
<dbReference type="AlphaFoldDB" id="A0A8J6AYS9"/>
<protein>
    <recommendedName>
        <fullName evidence="5">Ubiquitin-like domain-containing protein</fullName>
    </recommendedName>
</protein>
<organism evidence="3 4">
    <name type="scientific">Carpediemonas membranifera</name>
    <dbReference type="NCBI Taxonomy" id="201153"/>
    <lineage>
        <taxon>Eukaryota</taxon>
        <taxon>Metamonada</taxon>
        <taxon>Carpediemonas-like organisms</taxon>
        <taxon>Carpediemonas</taxon>
    </lineage>
</organism>
<evidence type="ECO:0000313" key="4">
    <source>
        <dbReference type="Proteomes" id="UP000717585"/>
    </source>
</evidence>
<dbReference type="EMBL" id="JAHDYR010000064">
    <property type="protein sequence ID" value="KAG9390559.1"/>
    <property type="molecule type" value="Genomic_DNA"/>
</dbReference>
<gene>
    <name evidence="3" type="ORF">J8273_7910</name>
</gene>
<dbReference type="SUPFAM" id="SSF54236">
    <property type="entry name" value="Ubiquitin-like"/>
    <property type="match status" value="1"/>
</dbReference>
<evidence type="ECO:0008006" key="5">
    <source>
        <dbReference type="Google" id="ProtNLM"/>
    </source>
</evidence>